<protein>
    <submittedName>
        <fullName evidence="1">Uncharacterized membrane protein YgaE (UPF0421/DUF939 family)</fullName>
    </submittedName>
</protein>
<comment type="caution">
    <text evidence="1">The sequence shown here is derived from an EMBL/GenBank/DDBJ whole genome shotgun (WGS) entry which is preliminary data.</text>
</comment>
<keyword evidence="2" id="KW-1185">Reference proteome</keyword>
<proteinExistence type="predicted"/>
<dbReference type="Proteomes" id="UP001549122">
    <property type="component" value="Unassembled WGS sequence"/>
</dbReference>
<organism evidence="1 2">
    <name type="scientific">Streptococcus rupicaprae</name>
    <dbReference type="NCBI Taxonomy" id="759619"/>
    <lineage>
        <taxon>Bacteria</taxon>
        <taxon>Bacillati</taxon>
        <taxon>Bacillota</taxon>
        <taxon>Bacilli</taxon>
        <taxon>Lactobacillales</taxon>
        <taxon>Streptococcaceae</taxon>
        <taxon>Streptococcus</taxon>
    </lineage>
</organism>
<name>A0ABV2FGR0_9STRE</name>
<evidence type="ECO:0000313" key="2">
    <source>
        <dbReference type="Proteomes" id="UP001549122"/>
    </source>
</evidence>
<gene>
    <name evidence="1" type="ORF">ABID29_000856</name>
</gene>
<reference evidence="1 2" key="1">
    <citation type="submission" date="2024-06" db="EMBL/GenBank/DDBJ databases">
        <title>Genomic Encyclopedia of Type Strains, Phase IV (KMG-IV): sequencing the most valuable type-strain genomes for metagenomic binning, comparative biology and taxonomic classification.</title>
        <authorList>
            <person name="Goeker M."/>
        </authorList>
    </citation>
    <scope>NUCLEOTIDE SEQUENCE [LARGE SCALE GENOMIC DNA]</scope>
    <source>
        <strain evidence="1 2">DSM 28303</strain>
    </source>
</reference>
<dbReference type="RefSeq" id="WP_354364619.1">
    <property type="nucleotide sequence ID" value="NZ_JBEPLO010000007.1"/>
</dbReference>
<dbReference type="EMBL" id="JBEPLO010000007">
    <property type="protein sequence ID" value="MET3557746.1"/>
    <property type="molecule type" value="Genomic_DNA"/>
</dbReference>
<sequence>MKKINGAFLGIGLAFLVIGLSGQTPVFSFVGVTFMALTFIQGNGTSDQ</sequence>
<evidence type="ECO:0000313" key="1">
    <source>
        <dbReference type="EMBL" id="MET3557746.1"/>
    </source>
</evidence>
<accession>A0ABV2FGR0</accession>